<dbReference type="InterPro" id="IPR054566">
    <property type="entry name" value="ManC/GMP-like_b-helix"/>
</dbReference>
<dbReference type="Proteomes" id="UP001156921">
    <property type="component" value="Unassembled WGS sequence"/>
</dbReference>
<evidence type="ECO:0000259" key="4">
    <source>
        <dbReference type="Pfam" id="PF22640"/>
    </source>
</evidence>
<evidence type="ECO:0000313" key="6">
    <source>
        <dbReference type="Proteomes" id="UP001156921"/>
    </source>
</evidence>
<evidence type="ECO:0000256" key="1">
    <source>
        <dbReference type="ARBA" id="ARBA00008558"/>
    </source>
</evidence>
<dbReference type="InterPro" id="IPR029044">
    <property type="entry name" value="Nucleotide-diphossugar_trans"/>
</dbReference>
<dbReference type="SUPFAM" id="SSF159283">
    <property type="entry name" value="Guanosine diphospho-D-mannose pyrophosphorylase/mannose-6-phosphate isomerase linker domain"/>
    <property type="match status" value="1"/>
</dbReference>
<dbReference type="InterPro" id="IPR051161">
    <property type="entry name" value="Mannose-6P_isomerase_type2"/>
</dbReference>
<feature type="domain" description="MannoseP isomerase/GMP-like beta-helix" evidence="4">
    <location>
        <begin position="287"/>
        <end position="335"/>
    </location>
</feature>
<dbReference type="GO" id="GO:0016779">
    <property type="term" value="F:nucleotidyltransferase activity"/>
    <property type="evidence" value="ECO:0007669"/>
    <property type="project" value="UniProtKB-KW"/>
</dbReference>
<keyword evidence="5" id="KW-0808">Transferase</keyword>
<accession>A0ABQ6BI65</accession>
<dbReference type="CDD" id="cd02509">
    <property type="entry name" value="GDP-M1P_Guanylyltransferase"/>
    <property type="match status" value="1"/>
</dbReference>
<dbReference type="InterPro" id="IPR010819">
    <property type="entry name" value="AGE/CE"/>
</dbReference>
<dbReference type="InterPro" id="IPR012341">
    <property type="entry name" value="6hp_glycosidase-like_sf"/>
</dbReference>
<reference evidence="6" key="1">
    <citation type="journal article" date="2019" name="Int. J. Syst. Evol. Microbiol.">
        <title>The Global Catalogue of Microorganisms (GCM) 10K type strain sequencing project: providing services to taxonomists for standard genome sequencing and annotation.</title>
        <authorList>
            <consortium name="The Broad Institute Genomics Platform"/>
            <consortium name="The Broad Institute Genome Sequencing Center for Infectious Disease"/>
            <person name="Wu L."/>
            <person name="Ma J."/>
        </authorList>
    </citation>
    <scope>NUCLEOTIDE SEQUENCE [LARGE SCALE GENOMIC DNA]</scope>
    <source>
        <strain evidence="6">NBRC 110107</strain>
    </source>
</reference>
<dbReference type="Gene3D" id="1.50.10.10">
    <property type="match status" value="1"/>
</dbReference>
<dbReference type="Gene3D" id="3.90.550.10">
    <property type="entry name" value="Spore Coat Polysaccharide Biosynthesis Protein SpsA, Chain A"/>
    <property type="match status" value="1"/>
</dbReference>
<sequence length="738" mass="79331">MAIYPVILCGGAGTRLWPESRPARPKQFIDLVSDLSLFQETVRRVAPLARGGRILVVAGRDHRRYIEAQLADLKVDAELILEPTGRDSAPAMAAAALWIERADPEGTAVFVASDHYVPDADAFRRVMDEAVAAAAPGRIVTLGITPSGPSSAYGYIQPAGPGLSPVTRFVEKPGPADAERYLAAGYYWNSGNFVAPVRTLLAELRRFAPEVVAAVAAALPDAGAGRVHPLGERFGAATRISIDYAVMEKSDQVSVLPAAFEWSDLGAWDAVAATGQGGRGLWAAEASDGCLVRAAPGMAVATAGVSNLAIIAEPDAVLVCDLNSAQAVKGLVEELGRRGWTGQGRPAEAAPSSLYDLSRDFIRWLKMSALPLWATLGVGADGGFVEALDEDGETVGDFRRARVQARQAYVFSLGAEWGWGEGYAAIAQRGLARFEATNLRPDGLYRTRVTAGGEALDDTASLYDQAFLLLATATAAGAGIYTDRQHRTAARIAVSLDALRLPQGGWREPVGHPFQANAHMHLLEAVLAWAALEPGGPWTAIAEEVVALARTRFIDDRGGFLREFFDEHWRPAEGEAGRLVEPGHQFEWAWLLTRWSRLHNDPWAERAARRLFTCGEAGVDAARGVAVDELDDTLTRRSARARLWPQTEWMKAALILAETAEGDERGRLIDSAGQALRALNLYLGSNGLWRDKLGGDGLFEAEPAPASSLYHIMAAGRQLRESLAVLKPSGAPTYPARR</sequence>
<dbReference type="InterPro" id="IPR049577">
    <property type="entry name" value="GMPP_N"/>
</dbReference>
<dbReference type="SUPFAM" id="SSF53448">
    <property type="entry name" value="Nucleotide-diphospho-sugar transferases"/>
    <property type="match status" value="1"/>
</dbReference>
<evidence type="ECO:0000256" key="2">
    <source>
        <dbReference type="ARBA" id="ARBA00023235"/>
    </source>
</evidence>
<dbReference type="RefSeq" id="WP_284220187.1">
    <property type="nucleotide sequence ID" value="NZ_BSOY01000002.1"/>
</dbReference>
<dbReference type="PANTHER" id="PTHR46390:SF1">
    <property type="entry name" value="MANNOSE-1-PHOSPHATE GUANYLYLTRANSFERASE"/>
    <property type="match status" value="1"/>
</dbReference>
<proteinExistence type="inferred from homology"/>
<dbReference type="InterPro" id="IPR005835">
    <property type="entry name" value="NTP_transferase_dom"/>
</dbReference>
<keyword evidence="2" id="KW-0413">Isomerase</keyword>
<dbReference type="PANTHER" id="PTHR46390">
    <property type="entry name" value="MANNOSE-1-PHOSPHATE GUANYLYLTRANSFERASE"/>
    <property type="match status" value="1"/>
</dbReference>
<comment type="similarity">
    <text evidence="1">Belongs to the N-acylglucosamine 2-epimerase family.</text>
</comment>
<organism evidence="5 6">
    <name type="scientific">Brevundimonas denitrificans</name>
    <dbReference type="NCBI Taxonomy" id="1443434"/>
    <lineage>
        <taxon>Bacteria</taxon>
        <taxon>Pseudomonadati</taxon>
        <taxon>Pseudomonadota</taxon>
        <taxon>Alphaproteobacteria</taxon>
        <taxon>Caulobacterales</taxon>
        <taxon>Caulobacteraceae</taxon>
        <taxon>Brevundimonas</taxon>
    </lineage>
</organism>
<gene>
    <name evidence="5" type="primary">manC</name>
    <name evidence="5" type="ORF">GCM10007859_02100</name>
</gene>
<name>A0ABQ6BI65_9CAUL</name>
<feature type="domain" description="Nucleotidyl transferase" evidence="3">
    <location>
        <begin position="5"/>
        <end position="271"/>
    </location>
</feature>
<keyword evidence="5" id="KW-0548">Nucleotidyltransferase</keyword>
<dbReference type="Pfam" id="PF00483">
    <property type="entry name" value="NTP_transferase"/>
    <property type="match status" value="1"/>
</dbReference>
<dbReference type="EMBL" id="BSOY01000002">
    <property type="protein sequence ID" value="GLS00206.1"/>
    <property type="molecule type" value="Genomic_DNA"/>
</dbReference>
<keyword evidence="6" id="KW-1185">Reference proteome</keyword>
<dbReference type="SUPFAM" id="SSF48208">
    <property type="entry name" value="Six-hairpin glycosidases"/>
    <property type="match status" value="1"/>
</dbReference>
<dbReference type="Pfam" id="PF07221">
    <property type="entry name" value="GlcNAc_2-epim"/>
    <property type="match status" value="1"/>
</dbReference>
<dbReference type="InterPro" id="IPR008928">
    <property type="entry name" value="6-hairpin_glycosidase_sf"/>
</dbReference>
<evidence type="ECO:0000259" key="3">
    <source>
        <dbReference type="Pfam" id="PF00483"/>
    </source>
</evidence>
<protein>
    <submittedName>
        <fullName evidence="5">Mannose-1-phosphate guanylyltransferase</fullName>
    </submittedName>
</protein>
<dbReference type="Pfam" id="PF22640">
    <property type="entry name" value="ManC_GMP_beta-helix"/>
    <property type="match status" value="1"/>
</dbReference>
<evidence type="ECO:0000313" key="5">
    <source>
        <dbReference type="EMBL" id="GLS00206.1"/>
    </source>
</evidence>
<comment type="caution">
    <text evidence="5">The sequence shown here is derived from an EMBL/GenBank/DDBJ whole genome shotgun (WGS) entry which is preliminary data.</text>
</comment>